<dbReference type="Pfam" id="PF01694">
    <property type="entry name" value="Rhomboid"/>
    <property type="match status" value="1"/>
</dbReference>
<dbReference type="EMBL" id="CP042433">
    <property type="protein sequence ID" value="QEC56108.1"/>
    <property type="molecule type" value="Genomic_DNA"/>
</dbReference>
<evidence type="ECO:0000259" key="8">
    <source>
        <dbReference type="Pfam" id="PF01694"/>
    </source>
</evidence>
<accession>A0A5B8UHW5</accession>
<reference evidence="9 10" key="1">
    <citation type="journal article" date="2015" name="Int. J. Syst. Evol. Microbiol.">
        <title>Flavisolibacter ginsenosidimutans sp. nov., with ginsenoside-converting activity isolated from soil used for cultivating ginseng.</title>
        <authorList>
            <person name="Zhao Y."/>
            <person name="Liu Q."/>
            <person name="Kang M.S."/>
            <person name="Jin F."/>
            <person name="Yu H."/>
            <person name="Im W.T."/>
        </authorList>
    </citation>
    <scope>NUCLEOTIDE SEQUENCE [LARGE SCALE GENOMIC DNA]</scope>
    <source>
        <strain evidence="9 10">Gsoil 636</strain>
    </source>
</reference>
<comment type="subcellular location">
    <subcellularLocation>
        <location evidence="1">Membrane</location>
        <topology evidence="1">Multi-pass membrane protein</topology>
    </subcellularLocation>
</comment>
<keyword evidence="9" id="KW-0378">Hydrolase</keyword>
<keyword evidence="10" id="KW-1185">Reference proteome</keyword>
<protein>
    <submittedName>
        <fullName evidence="9">Rhomboid family intramembrane serine protease</fullName>
    </submittedName>
</protein>
<evidence type="ECO:0000256" key="1">
    <source>
        <dbReference type="ARBA" id="ARBA00004141"/>
    </source>
</evidence>
<evidence type="ECO:0000313" key="10">
    <source>
        <dbReference type="Proteomes" id="UP000321204"/>
    </source>
</evidence>
<evidence type="ECO:0000313" key="9">
    <source>
        <dbReference type="EMBL" id="QEC56108.1"/>
    </source>
</evidence>
<dbReference type="RefSeq" id="WP_146786152.1">
    <property type="nucleotide sequence ID" value="NZ_BAABIO010000001.1"/>
</dbReference>
<proteinExistence type="predicted"/>
<keyword evidence="3" id="KW-0997">Cell inner membrane</keyword>
<dbReference type="Gene3D" id="1.20.1540.10">
    <property type="entry name" value="Rhomboid-like"/>
    <property type="match status" value="1"/>
</dbReference>
<keyword evidence="2" id="KW-1003">Cell membrane</keyword>
<evidence type="ECO:0000256" key="5">
    <source>
        <dbReference type="ARBA" id="ARBA00022989"/>
    </source>
</evidence>
<feature type="transmembrane region" description="Helical" evidence="7">
    <location>
        <begin position="17"/>
        <end position="37"/>
    </location>
</feature>
<feature type="domain" description="Peptidase S54 rhomboid" evidence="8">
    <location>
        <begin position="89"/>
        <end position="240"/>
    </location>
</feature>
<dbReference type="PANTHER" id="PTHR43066">
    <property type="entry name" value="RHOMBOID-RELATED PROTEIN"/>
    <property type="match status" value="1"/>
</dbReference>
<dbReference type="SUPFAM" id="SSF144091">
    <property type="entry name" value="Rhomboid-like"/>
    <property type="match status" value="1"/>
</dbReference>
<evidence type="ECO:0000256" key="3">
    <source>
        <dbReference type="ARBA" id="ARBA00022519"/>
    </source>
</evidence>
<dbReference type="GO" id="GO:0016020">
    <property type="term" value="C:membrane"/>
    <property type="evidence" value="ECO:0007669"/>
    <property type="project" value="UniProtKB-SubCell"/>
</dbReference>
<dbReference type="KEGG" id="fgg:FSB75_09455"/>
<feature type="transmembrane region" description="Helical" evidence="7">
    <location>
        <begin position="153"/>
        <end position="175"/>
    </location>
</feature>
<sequence>MFIPIGDDNRDRQTTPYVNYLFIILNILVFVFLQGFGRNDVFTYGYSTVPAEILTGRDCVTEAKVFQDAVTGQVFTVPGLQPTNIPVYLTLFTSMFMHGGLAHLAGNMLFLGIFGDNIEDSMGHKAYFFFYLLCGVLAGLSHVLISAYTSQSIFIPSLGASGAISGVMGGYLLLFPRRTVRVWIFFFIVGIPAVIVVGIWFVFQLINGAGMLGGEEAGGVAYAAHIGGFIAGFVLVKIFAKKRKVQLIQERKPRW</sequence>
<feature type="transmembrane region" description="Helical" evidence="7">
    <location>
        <begin position="87"/>
        <end position="114"/>
    </location>
</feature>
<dbReference type="PANTHER" id="PTHR43066:SF26">
    <property type="entry name" value="RHOMBOID PROTEASE GLPG"/>
    <property type="match status" value="1"/>
</dbReference>
<dbReference type="AlphaFoldDB" id="A0A5B8UHW5"/>
<feature type="transmembrane region" description="Helical" evidence="7">
    <location>
        <begin position="126"/>
        <end position="147"/>
    </location>
</feature>
<dbReference type="InterPro" id="IPR022764">
    <property type="entry name" value="Peptidase_S54_rhomboid_dom"/>
</dbReference>
<dbReference type="OrthoDB" id="9778341at2"/>
<dbReference type="GO" id="GO:0006508">
    <property type="term" value="P:proteolysis"/>
    <property type="evidence" value="ECO:0007669"/>
    <property type="project" value="UniProtKB-KW"/>
</dbReference>
<organism evidence="9 10">
    <name type="scientific">Flavisolibacter ginsenosidimutans</name>
    <dbReference type="NCBI Taxonomy" id="661481"/>
    <lineage>
        <taxon>Bacteria</taxon>
        <taxon>Pseudomonadati</taxon>
        <taxon>Bacteroidota</taxon>
        <taxon>Chitinophagia</taxon>
        <taxon>Chitinophagales</taxon>
        <taxon>Chitinophagaceae</taxon>
        <taxon>Flavisolibacter</taxon>
    </lineage>
</organism>
<dbReference type="InterPro" id="IPR035952">
    <property type="entry name" value="Rhomboid-like_sf"/>
</dbReference>
<gene>
    <name evidence="9" type="ORF">FSB75_09455</name>
</gene>
<name>A0A5B8UHW5_9BACT</name>
<dbReference type="Proteomes" id="UP000321204">
    <property type="component" value="Chromosome"/>
</dbReference>
<feature type="transmembrane region" description="Helical" evidence="7">
    <location>
        <begin position="222"/>
        <end position="240"/>
    </location>
</feature>
<evidence type="ECO:0000256" key="2">
    <source>
        <dbReference type="ARBA" id="ARBA00022475"/>
    </source>
</evidence>
<evidence type="ECO:0000256" key="6">
    <source>
        <dbReference type="ARBA" id="ARBA00023136"/>
    </source>
</evidence>
<keyword evidence="6 7" id="KW-0472">Membrane</keyword>
<evidence type="ECO:0000256" key="7">
    <source>
        <dbReference type="SAM" id="Phobius"/>
    </source>
</evidence>
<dbReference type="GO" id="GO:0004252">
    <property type="term" value="F:serine-type endopeptidase activity"/>
    <property type="evidence" value="ECO:0007669"/>
    <property type="project" value="InterPro"/>
</dbReference>
<feature type="transmembrane region" description="Helical" evidence="7">
    <location>
        <begin position="182"/>
        <end position="202"/>
    </location>
</feature>
<keyword evidence="9" id="KW-0645">Protease</keyword>
<keyword evidence="4 7" id="KW-0812">Transmembrane</keyword>
<keyword evidence="5 7" id="KW-1133">Transmembrane helix</keyword>
<evidence type="ECO:0000256" key="4">
    <source>
        <dbReference type="ARBA" id="ARBA00022692"/>
    </source>
</evidence>